<protein>
    <submittedName>
        <fullName evidence="3">Glycosyltransferase family 4 protein</fullName>
    </submittedName>
</protein>
<feature type="domain" description="Glycosyl transferase family 1" evidence="1">
    <location>
        <begin position="220"/>
        <end position="382"/>
    </location>
</feature>
<dbReference type="InterPro" id="IPR001296">
    <property type="entry name" value="Glyco_trans_1"/>
</dbReference>
<dbReference type="RefSeq" id="WP_066268776.1">
    <property type="nucleotide sequence ID" value="NZ_JARMAB010000012.1"/>
</dbReference>
<proteinExistence type="predicted"/>
<evidence type="ECO:0000313" key="3">
    <source>
        <dbReference type="EMBL" id="MED1203456.1"/>
    </source>
</evidence>
<dbReference type="Gene3D" id="3.40.50.2000">
    <property type="entry name" value="Glycogen Phosphorylase B"/>
    <property type="match status" value="2"/>
</dbReference>
<dbReference type="CDD" id="cd03801">
    <property type="entry name" value="GT4_PimA-like"/>
    <property type="match status" value="1"/>
</dbReference>
<dbReference type="InterPro" id="IPR028098">
    <property type="entry name" value="Glyco_trans_4-like_N"/>
</dbReference>
<dbReference type="EMBL" id="JARMAB010000012">
    <property type="protein sequence ID" value="MED1203456.1"/>
    <property type="molecule type" value="Genomic_DNA"/>
</dbReference>
<dbReference type="Proteomes" id="UP001341444">
    <property type="component" value="Unassembled WGS sequence"/>
</dbReference>
<accession>A0ABU6MFK8</accession>
<sequence>MKILLATFWIVPHVGGVWNYISQLKKKLESLGNEVDILGYGEKYQYVYIVNEFRKVERSQLLPLVNESLATDPLRAIPSDPIVKHCELERRIYELGAAYLGLEKYDVIHTQDVLSTACINLLNVKGPALVTTLHGCVAHEMRRQLSSSQTSEEVRRYFDELEYTGTVSAEWTIVANEWLKKILTDEFKVPAEKLRVYHYGYNVEDFLRQMNEKPAVQLFKPVVRPKDKKVILYTGRLVQLKGVHHLIEALSLLKKVRQDWVCWIVGEGEKRLELEAQSRILGIEGDLIFLEKRDDIPQLLASSDIFVLPSLIENQPLSVIEAQIAGKAVIVSDAGGLPEMVRHQVTGLISRIGDEAELCQHIDSLLKDDAYRQKLGNQAREWAFHHWSLEEGVKKVLEVYKDAVEKKRAEAAE</sequence>
<dbReference type="PANTHER" id="PTHR12526">
    <property type="entry name" value="GLYCOSYLTRANSFERASE"/>
    <property type="match status" value="1"/>
</dbReference>
<evidence type="ECO:0000313" key="4">
    <source>
        <dbReference type="Proteomes" id="UP001341444"/>
    </source>
</evidence>
<dbReference type="Pfam" id="PF13439">
    <property type="entry name" value="Glyco_transf_4"/>
    <property type="match status" value="1"/>
</dbReference>
<keyword evidence="4" id="KW-1185">Reference proteome</keyword>
<dbReference type="SUPFAM" id="SSF53756">
    <property type="entry name" value="UDP-Glycosyltransferase/glycogen phosphorylase"/>
    <property type="match status" value="1"/>
</dbReference>
<feature type="domain" description="Glycosyltransferase subfamily 4-like N-terminal" evidence="2">
    <location>
        <begin position="14"/>
        <end position="204"/>
    </location>
</feature>
<reference evidence="3 4" key="1">
    <citation type="submission" date="2023-03" db="EMBL/GenBank/DDBJ databases">
        <title>Bacillus Genome Sequencing.</title>
        <authorList>
            <person name="Dunlap C."/>
        </authorList>
    </citation>
    <scope>NUCLEOTIDE SEQUENCE [LARGE SCALE GENOMIC DNA]</scope>
    <source>
        <strain evidence="3 4">B-23453</strain>
    </source>
</reference>
<comment type="caution">
    <text evidence="3">The sequence shown here is derived from an EMBL/GenBank/DDBJ whole genome shotgun (WGS) entry which is preliminary data.</text>
</comment>
<evidence type="ECO:0000259" key="2">
    <source>
        <dbReference type="Pfam" id="PF13439"/>
    </source>
</evidence>
<gene>
    <name evidence="3" type="ORF">P4T90_10230</name>
</gene>
<organism evidence="3 4">
    <name type="scientific">Heyndrickxia acidicola</name>
    <dbReference type="NCBI Taxonomy" id="209389"/>
    <lineage>
        <taxon>Bacteria</taxon>
        <taxon>Bacillati</taxon>
        <taxon>Bacillota</taxon>
        <taxon>Bacilli</taxon>
        <taxon>Bacillales</taxon>
        <taxon>Bacillaceae</taxon>
        <taxon>Heyndrickxia</taxon>
    </lineage>
</organism>
<name>A0ABU6MFK8_9BACI</name>
<dbReference type="Pfam" id="PF00534">
    <property type="entry name" value="Glycos_transf_1"/>
    <property type="match status" value="1"/>
</dbReference>
<evidence type="ECO:0000259" key="1">
    <source>
        <dbReference type="Pfam" id="PF00534"/>
    </source>
</evidence>